<sequence>MLISTSEPLRQLHDPEDTISPFDFQRQSRTSPPRTECPLRYDLAQFEIPANLKITLLFSSYGQRLSMCMVSLRATRLNTASSSCAK</sequence>
<dbReference type="AlphaFoldDB" id="A0ABD0KNV1"/>
<reference evidence="2 3" key="1">
    <citation type="journal article" date="2023" name="Sci. Data">
        <title>Genome assembly of the Korean intertidal mud-creeper Batillaria attramentaria.</title>
        <authorList>
            <person name="Patra A.K."/>
            <person name="Ho P.T."/>
            <person name="Jun S."/>
            <person name="Lee S.J."/>
            <person name="Kim Y."/>
            <person name="Won Y.J."/>
        </authorList>
    </citation>
    <scope>NUCLEOTIDE SEQUENCE [LARGE SCALE GENOMIC DNA]</scope>
    <source>
        <strain evidence="2">Wonlab-2016</strain>
    </source>
</reference>
<dbReference type="EMBL" id="JACVVK020000147">
    <property type="protein sequence ID" value="KAK7488748.1"/>
    <property type="molecule type" value="Genomic_DNA"/>
</dbReference>
<proteinExistence type="predicted"/>
<comment type="caution">
    <text evidence="2">The sequence shown here is derived from an EMBL/GenBank/DDBJ whole genome shotgun (WGS) entry which is preliminary data.</text>
</comment>
<accession>A0ABD0KNV1</accession>
<feature type="region of interest" description="Disordered" evidence="1">
    <location>
        <begin position="1"/>
        <end position="36"/>
    </location>
</feature>
<dbReference type="Proteomes" id="UP001519460">
    <property type="component" value="Unassembled WGS sequence"/>
</dbReference>
<evidence type="ECO:0000313" key="3">
    <source>
        <dbReference type="Proteomes" id="UP001519460"/>
    </source>
</evidence>
<keyword evidence="3" id="KW-1185">Reference proteome</keyword>
<name>A0ABD0KNV1_9CAEN</name>
<evidence type="ECO:0000256" key="1">
    <source>
        <dbReference type="SAM" id="MobiDB-lite"/>
    </source>
</evidence>
<organism evidence="2 3">
    <name type="scientific">Batillaria attramentaria</name>
    <dbReference type="NCBI Taxonomy" id="370345"/>
    <lineage>
        <taxon>Eukaryota</taxon>
        <taxon>Metazoa</taxon>
        <taxon>Spiralia</taxon>
        <taxon>Lophotrochozoa</taxon>
        <taxon>Mollusca</taxon>
        <taxon>Gastropoda</taxon>
        <taxon>Caenogastropoda</taxon>
        <taxon>Sorbeoconcha</taxon>
        <taxon>Cerithioidea</taxon>
        <taxon>Batillariidae</taxon>
        <taxon>Batillaria</taxon>
    </lineage>
</organism>
<gene>
    <name evidence="2" type="ORF">BaRGS_00020045</name>
</gene>
<evidence type="ECO:0000313" key="2">
    <source>
        <dbReference type="EMBL" id="KAK7488748.1"/>
    </source>
</evidence>
<protein>
    <submittedName>
        <fullName evidence="2">Uncharacterized protein</fullName>
    </submittedName>
</protein>